<reference evidence="7 8" key="1">
    <citation type="submission" date="2015-02" db="EMBL/GenBank/DDBJ databases">
        <title>Whole genome shotgun sequencing of cultured foodborne pathogen.</title>
        <authorList>
            <person name="Timme R."/>
            <person name="Allard M.W."/>
            <person name="Strain E."/>
            <person name="Evans P.S."/>
            <person name="Brown E."/>
        </authorList>
    </citation>
    <scope>NUCLEOTIDE SEQUENCE [LARGE SCALE GENOMIC DNA]</scope>
    <source>
        <strain evidence="7 8">GCSL-TSO-24</strain>
    </source>
</reference>
<protein>
    <recommendedName>
        <fullName evidence="6">SLC26A/SulP transporter domain-containing protein</fullName>
    </recommendedName>
</protein>
<dbReference type="GO" id="GO:0055085">
    <property type="term" value="P:transmembrane transport"/>
    <property type="evidence" value="ECO:0007669"/>
    <property type="project" value="InterPro"/>
</dbReference>
<feature type="transmembrane region" description="Helical" evidence="5">
    <location>
        <begin position="43"/>
        <end position="62"/>
    </location>
</feature>
<dbReference type="Pfam" id="PF00916">
    <property type="entry name" value="Sulfate_transp"/>
    <property type="match status" value="1"/>
</dbReference>
<evidence type="ECO:0000256" key="5">
    <source>
        <dbReference type="SAM" id="Phobius"/>
    </source>
</evidence>
<feature type="transmembrane region" description="Helical" evidence="5">
    <location>
        <begin position="183"/>
        <end position="213"/>
    </location>
</feature>
<feature type="transmembrane region" description="Helical" evidence="5">
    <location>
        <begin position="120"/>
        <end position="138"/>
    </location>
</feature>
<feature type="transmembrane region" description="Helical" evidence="5">
    <location>
        <begin position="12"/>
        <end position="31"/>
    </location>
</feature>
<evidence type="ECO:0000256" key="4">
    <source>
        <dbReference type="ARBA" id="ARBA00023136"/>
    </source>
</evidence>
<comment type="subcellular location">
    <subcellularLocation>
        <location evidence="1">Membrane</location>
        <topology evidence="1">Multi-pass membrane protein</topology>
    </subcellularLocation>
</comment>
<dbReference type="InterPro" id="IPR001902">
    <property type="entry name" value="SLC26A/SulP_fam"/>
</dbReference>
<keyword evidence="4 5" id="KW-0472">Membrane</keyword>
<accession>A0A0D8L5Z5</accession>
<keyword evidence="3 5" id="KW-1133">Transmembrane helix</keyword>
<evidence type="ECO:0000256" key="2">
    <source>
        <dbReference type="ARBA" id="ARBA00022692"/>
    </source>
</evidence>
<proteinExistence type="predicted"/>
<feature type="domain" description="SLC26A/SulP transporter" evidence="6">
    <location>
        <begin position="15"/>
        <end position="221"/>
    </location>
</feature>
<evidence type="ECO:0000259" key="6">
    <source>
        <dbReference type="Pfam" id="PF00916"/>
    </source>
</evidence>
<dbReference type="PATRIC" id="fig|582.24.peg.6233"/>
<evidence type="ECO:0000313" key="7">
    <source>
        <dbReference type="EMBL" id="KJF76268.1"/>
    </source>
</evidence>
<dbReference type="GO" id="GO:0016020">
    <property type="term" value="C:membrane"/>
    <property type="evidence" value="ECO:0007669"/>
    <property type="project" value="UniProtKB-SubCell"/>
</dbReference>
<dbReference type="EMBL" id="JZSH01000367">
    <property type="protein sequence ID" value="KJF76268.1"/>
    <property type="molecule type" value="Genomic_DNA"/>
</dbReference>
<evidence type="ECO:0000313" key="8">
    <source>
        <dbReference type="Proteomes" id="UP000032582"/>
    </source>
</evidence>
<comment type="caution">
    <text evidence="7">The sequence shown here is derived from an EMBL/GenBank/DDBJ whole genome shotgun (WGS) entry which is preliminary data.</text>
</comment>
<feature type="transmembrane region" description="Helical" evidence="5">
    <location>
        <begin position="82"/>
        <end position="108"/>
    </location>
</feature>
<dbReference type="InterPro" id="IPR011547">
    <property type="entry name" value="SLC26A/SulP_dom"/>
</dbReference>
<gene>
    <name evidence="7" type="ORF">UA45_19545</name>
</gene>
<evidence type="ECO:0000256" key="3">
    <source>
        <dbReference type="ARBA" id="ARBA00022989"/>
    </source>
</evidence>
<dbReference type="PANTHER" id="PTHR11814">
    <property type="entry name" value="SULFATE TRANSPORTER"/>
    <property type="match status" value="1"/>
</dbReference>
<dbReference type="AlphaFoldDB" id="A0A0D8L5Z5"/>
<name>A0A0D8L5Z5_MORMO</name>
<organism evidence="7 8">
    <name type="scientific">Morganella morganii</name>
    <name type="common">Proteus morganii</name>
    <dbReference type="NCBI Taxonomy" id="582"/>
    <lineage>
        <taxon>Bacteria</taxon>
        <taxon>Pseudomonadati</taxon>
        <taxon>Pseudomonadota</taxon>
        <taxon>Gammaproteobacteria</taxon>
        <taxon>Enterobacterales</taxon>
        <taxon>Morganellaceae</taxon>
        <taxon>Morganella</taxon>
    </lineage>
</organism>
<keyword evidence="2 5" id="KW-0812">Transmembrane</keyword>
<evidence type="ECO:0000256" key="1">
    <source>
        <dbReference type="ARBA" id="ARBA00004141"/>
    </source>
</evidence>
<sequence length="274" mass="29526">MILYPVSQQFGLGGLLIATLMSGIILLAMGLARFGKLIEYIPISVVLGFTSGIAITIATMQVKDFFGLTMAHVPENYVDKVIALVRAMPTINLSDTLIGVTTLLVLIYWPKLKLRLPGHLPAVIAGMLVMLVLSLFGMEAATIGSRFSYTLADGTQGAGIPPILPQFILPWNLPTPDGKEFEFSWATITALMPAAFSMAMLGAIESLLCAVVLDGMTGKNITPTANCWVRGWVISPHRSSAVSRPRPRLPALPLTCVPGPHHRSLPLFTPCWCC</sequence>
<dbReference type="Proteomes" id="UP000032582">
    <property type="component" value="Unassembled WGS sequence"/>
</dbReference>